<dbReference type="Gene3D" id="1.10.260.40">
    <property type="entry name" value="lambda repressor-like DNA-binding domains"/>
    <property type="match status" value="1"/>
</dbReference>
<dbReference type="Proteomes" id="UP000000557">
    <property type="component" value="Chromosome"/>
</dbReference>
<dbReference type="InterPro" id="IPR010982">
    <property type="entry name" value="Lambda_DNA-bd_dom_sf"/>
</dbReference>
<dbReference type="AlphaFoldDB" id="Q7ND76"/>
<dbReference type="PROSITE" id="PS50943">
    <property type="entry name" value="HTH_CROC1"/>
    <property type="match status" value="1"/>
</dbReference>
<dbReference type="EnsemblBacteria" id="BAC92301">
    <property type="protein sequence ID" value="BAC92301"/>
    <property type="gene ID" value="BAC92301"/>
</dbReference>
<dbReference type="OrthoDB" id="574441at2"/>
<evidence type="ECO:0000313" key="2">
    <source>
        <dbReference type="EMBL" id="BAC92301.1"/>
    </source>
</evidence>
<dbReference type="GO" id="GO:0003677">
    <property type="term" value="F:DNA binding"/>
    <property type="evidence" value="ECO:0007669"/>
    <property type="project" value="InterPro"/>
</dbReference>
<dbReference type="SMART" id="SM00530">
    <property type="entry name" value="HTH_XRE"/>
    <property type="match status" value="1"/>
</dbReference>
<sequence length="156" mass="17642">MPRSHHRSSPSRLAAGCLNIKEILQTAVNENRSSAKIFYRVRMNPTLMRALLSSIQASFSHFRFSIMSHADAINPNHGPRPTNLIGPQVRYLRERLGLTQDELAGRLCRYGLELDYVKIGQIENGKRRVVDWELVGFARALGVSVNWLLCGEDGRL</sequence>
<protein>
    <submittedName>
        <fullName evidence="2">Glr4360 protein</fullName>
    </submittedName>
</protein>
<organism evidence="2 3">
    <name type="scientific">Gloeobacter violaceus (strain ATCC 29082 / PCC 7421)</name>
    <dbReference type="NCBI Taxonomy" id="251221"/>
    <lineage>
        <taxon>Bacteria</taxon>
        <taxon>Bacillati</taxon>
        <taxon>Cyanobacteriota</taxon>
        <taxon>Cyanophyceae</taxon>
        <taxon>Gloeobacterales</taxon>
        <taxon>Gloeobacteraceae</taxon>
        <taxon>Gloeobacter</taxon>
    </lineage>
</organism>
<reference evidence="2 3" key="1">
    <citation type="journal article" date="2003" name="DNA Res.">
        <title>Complete genome structure of Gloeobacter violaceus PCC 7421, a cyanobacterium that lacks thylakoids.</title>
        <authorList>
            <person name="Nakamura Y."/>
            <person name="Kaneko T."/>
            <person name="Sato S."/>
            <person name="Mimuro M."/>
            <person name="Miyashita H."/>
            <person name="Tsuchiya T."/>
            <person name="Sasamoto S."/>
            <person name="Watanabe A."/>
            <person name="Kawashima K."/>
            <person name="Kishida Y."/>
            <person name="Kiyokawa C."/>
            <person name="Kohara M."/>
            <person name="Matsumoto M."/>
            <person name="Matsuno A."/>
            <person name="Nakazaki N."/>
            <person name="Shimpo S."/>
            <person name="Takeuchi C."/>
            <person name="Yamada M."/>
            <person name="Tabata S."/>
        </authorList>
    </citation>
    <scope>NUCLEOTIDE SEQUENCE [LARGE SCALE GENOMIC DNA]</scope>
    <source>
        <strain evidence="3">ATCC 29082 / PCC 7421</strain>
    </source>
</reference>
<dbReference type="STRING" id="251221.gene:10761879"/>
<feature type="domain" description="HTH cro/C1-type" evidence="1">
    <location>
        <begin position="89"/>
        <end position="148"/>
    </location>
</feature>
<dbReference type="eggNOG" id="COG1396">
    <property type="taxonomic scope" value="Bacteria"/>
</dbReference>
<dbReference type="PhylomeDB" id="Q7ND76"/>
<dbReference type="PATRIC" id="fig|251221.4.peg.4389"/>
<name>Q7ND76_GLOVI</name>
<dbReference type="EMBL" id="BA000045">
    <property type="protein sequence ID" value="BAC92301.1"/>
    <property type="molecule type" value="Genomic_DNA"/>
</dbReference>
<dbReference type="CDD" id="cd00093">
    <property type="entry name" value="HTH_XRE"/>
    <property type="match status" value="1"/>
</dbReference>
<evidence type="ECO:0000313" key="3">
    <source>
        <dbReference type="Proteomes" id="UP000000557"/>
    </source>
</evidence>
<gene>
    <name evidence="2" type="ordered locus">glr4360</name>
</gene>
<dbReference type="Pfam" id="PF13560">
    <property type="entry name" value="HTH_31"/>
    <property type="match status" value="1"/>
</dbReference>
<accession>Q7ND76</accession>
<proteinExistence type="predicted"/>
<evidence type="ECO:0000259" key="1">
    <source>
        <dbReference type="PROSITE" id="PS50943"/>
    </source>
</evidence>
<reference evidence="2 3" key="2">
    <citation type="journal article" date="2003" name="DNA Res.">
        <title>Complete genome structure of Gloeobacter violaceus PCC 7421, a cyanobacterium that lacks thylakoids (supplement).</title>
        <authorList>
            <person name="Nakamura Y."/>
            <person name="Kaneko T."/>
            <person name="Sato S."/>
            <person name="Mimuro M."/>
            <person name="Miyashita H."/>
            <person name="Tsuchiya T."/>
            <person name="Sasamoto S."/>
            <person name="Watanabe A."/>
            <person name="Kawashima K."/>
            <person name="Kishida Y."/>
            <person name="Kiyokawa C."/>
            <person name="Kohara M."/>
            <person name="Matsumoto M."/>
            <person name="Matsuno A."/>
            <person name="Nakazaki N."/>
            <person name="Shimpo S."/>
            <person name="Takeuchi C."/>
            <person name="Yamada M."/>
            <person name="Tabata S."/>
        </authorList>
    </citation>
    <scope>NUCLEOTIDE SEQUENCE [LARGE SCALE GENOMIC DNA]</scope>
    <source>
        <strain evidence="3">ATCC 29082 / PCC 7421</strain>
    </source>
</reference>
<keyword evidence="3" id="KW-1185">Reference proteome</keyword>
<dbReference type="SUPFAM" id="SSF47413">
    <property type="entry name" value="lambda repressor-like DNA-binding domains"/>
    <property type="match status" value="1"/>
</dbReference>
<dbReference type="InterPro" id="IPR001387">
    <property type="entry name" value="Cro/C1-type_HTH"/>
</dbReference>
<dbReference type="InParanoid" id="Q7ND76"/>
<dbReference type="HOGENOM" id="CLU_1684063_0_0_3"/>
<dbReference type="KEGG" id="gvi:glr4360"/>